<dbReference type="Gene3D" id="3.40.50.1820">
    <property type="entry name" value="alpha/beta hydrolase"/>
    <property type="match status" value="1"/>
</dbReference>
<evidence type="ECO:0000259" key="2">
    <source>
        <dbReference type="Pfam" id="PF07819"/>
    </source>
</evidence>
<dbReference type="RefSeq" id="WP_200314311.1">
    <property type="nucleotide sequence ID" value="NZ_JAENJH010000001.1"/>
</dbReference>
<comment type="caution">
    <text evidence="3">The sequence shown here is derived from an EMBL/GenBank/DDBJ whole genome shotgun (WGS) entry which is preliminary data.</text>
</comment>
<dbReference type="InterPro" id="IPR029058">
    <property type="entry name" value="AB_hydrolase_fold"/>
</dbReference>
<gene>
    <name evidence="3" type="ORF">JHE00_02530</name>
</gene>
<evidence type="ECO:0000313" key="3">
    <source>
        <dbReference type="EMBL" id="MBK1783187.1"/>
    </source>
</evidence>
<organism evidence="3 4">
    <name type="scientific">Prauserella cavernicola</name>
    <dbReference type="NCBI Taxonomy" id="2800127"/>
    <lineage>
        <taxon>Bacteria</taxon>
        <taxon>Bacillati</taxon>
        <taxon>Actinomycetota</taxon>
        <taxon>Actinomycetes</taxon>
        <taxon>Pseudonocardiales</taxon>
        <taxon>Pseudonocardiaceae</taxon>
        <taxon>Prauserella</taxon>
    </lineage>
</organism>
<feature type="signal peptide" evidence="1">
    <location>
        <begin position="1"/>
        <end position="29"/>
    </location>
</feature>
<feature type="chain" id="PRO_5037129232" description="GPI inositol-deacylase PGAP1-like alpha/beta domain-containing protein" evidence="1">
    <location>
        <begin position="30"/>
        <end position="298"/>
    </location>
</feature>
<protein>
    <recommendedName>
        <fullName evidence="2">GPI inositol-deacylase PGAP1-like alpha/beta domain-containing protein</fullName>
    </recommendedName>
</protein>
<dbReference type="GO" id="GO:0016788">
    <property type="term" value="F:hydrolase activity, acting on ester bonds"/>
    <property type="evidence" value="ECO:0007669"/>
    <property type="project" value="InterPro"/>
</dbReference>
<evidence type="ECO:0000256" key="1">
    <source>
        <dbReference type="SAM" id="SignalP"/>
    </source>
</evidence>
<dbReference type="InterPro" id="IPR012908">
    <property type="entry name" value="PGAP1-ab_dom-like"/>
</dbReference>
<feature type="domain" description="GPI inositol-deacylase PGAP1-like alpha/beta" evidence="2">
    <location>
        <begin position="38"/>
        <end position="169"/>
    </location>
</feature>
<keyword evidence="1" id="KW-0732">Signal</keyword>
<evidence type="ECO:0000313" key="4">
    <source>
        <dbReference type="Proteomes" id="UP000635245"/>
    </source>
</evidence>
<dbReference type="Pfam" id="PF07819">
    <property type="entry name" value="PGAP1"/>
    <property type="match status" value="1"/>
</dbReference>
<name>A0A934QLM9_9PSEU</name>
<keyword evidence="4" id="KW-1185">Reference proteome</keyword>
<dbReference type="EMBL" id="JAENJH010000001">
    <property type="protein sequence ID" value="MBK1783187.1"/>
    <property type="molecule type" value="Genomic_DNA"/>
</dbReference>
<dbReference type="AlphaFoldDB" id="A0A934QLM9"/>
<accession>A0A934QLM9</accession>
<sequence length="298" mass="32525">MKHDGRRRATAAVTTAVFVLGGLAGTAQAAEKPAEARAGAPIYFVHGYNDNEASDCSSIWGTALDYFEKQGKSRSSMKTVAYYGGDTNCDVDLGAGTTSTRIKKVAASLANRIYEDHTSKGESVEIVAHSMGGLVSRVAILGSAKGWEGFPPGPLKVSDVVTLATPHKGILDTDKYDSTQWDSMNPDSYFMEVLHKKENQLDQKWASGTDWSFVGSDEDETVSGSSAIDKGHYADHKFRYLRDADYEISHTAIRKLVPGKDKFNLRYWHASEGESHNTTNGWAPLQTAYNALDRGGDW</sequence>
<reference evidence="3" key="1">
    <citation type="submission" date="2020-12" db="EMBL/GenBank/DDBJ databases">
        <title>Prauserella sp. ASG 168, a novel actinomycete isolated from cave rock.</title>
        <authorList>
            <person name="Suriyachadkun C."/>
        </authorList>
    </citation>
    <scope>NUCLEOTIDE SEQUENCE</scope>
    <source>
        <strain evidence="3">ASG 168</strain>
    </source>
</reference>
<dbReference type="SUPFAM" id="SSF53474">
    <property type="entry name" value="alpha/beta-Hydrolases"/>
    <property type="match status" value="1"/>
</dbReference>
<dbReference type="Proteomes" id="UP000635245">
    <property type="component" value="Unassembled WGS sequence"/>
</dbReference>
<proteinExistence type="predicted"/>